<dbReference type="GO" id="GO:0016740">
    <property type="term" value="F:transferase activity"/>
    <property type="evidence" value="ECO:0007669"/>
    <property type="project" value="InterPro"/>
</dbReference>
<evidence type="ECO:0000256" key="2">
    <source>
        <dbReference type="SAM" id="Phobius"/>
    </source>
</evidence>
<dbReference type="SMART" id="SM00184">
    <property type="entry name" value="RING"/>
    <property type="match status" value="1"/>
</dbReference>
<keyword evidence="2" id="KW-0812">Transmembrane</keyword>
<sequence>MELSLSSTSPALLQLNHHFLSKNSLPIKIPSLHFANDRKLPSFYSLTRRPSFLRKFASPASSSIAVGPNNDRLPADIKVTETQREEMWVVVEANGSFLSSQMAFGNRAGAPNRYIYPSLSFTLSGAMSTADPPAPAVAGSGLGYGIAIAVSILVLISTIMLASYACIKVKGNGFGRDNRSDGDGNDSYGHRRHFTTRDSIELLPVVVVGLDQPIIESYPKIVLGESRRLPRPNEGPCSICLSDYLPKETIRCIPYCHHCFHADCIDGWLKMNATCPLCRNSPAPSKGSTPVATPLAEVVPLALHAR</sequence>
<organism evidence="4 5">
    <name type="scientific">Salix brachista</name>
    <dbReference type="NCBI Taxonomy" id="2182728"/>
    <lineage>
        <taxon>Eukaryota</taxon>
        <taxon>Viridiplantae</taxon>
        <taxon>Streptophyta</taxon>
        <taxon>Embryophyta</taxon>
        <taxon>Tracheophyta</taxon>
        <taxon>Spermatophyta</taxon>
        <taxon>Magnoliopsida</taxon>
        <taxon>eudicotyledons</taxon>
        <taxon>Gunneridae</taxon>
        <taxon>Pentapetalae</taxon>
        <taxon>rosids</taxon>
        <taxon>fabids</taxon>
        <taxon>Malpighiales</taxon>
        <taxon>Salicaceae</taxon>
        <taxon>Saliceae</taxon>
        <taxon>Salix</taxon>
    </lineage>
</organism>
<dbReference type="EMBL" id="VDCV01000003">
    <property type="protein sequence ID" value="KAB5565016.1"/>
    <property type="molecule type" value="Genomic_DNA"/>
</dbReference>
<evidence type="ECO:0000313" key="4">
    <source>
        <dbReference type="EMBL" id="KAB5565016.1"/>
    </source>
</evidence>
<protein>
    <recommendedName>
        <fullName evidence="3">RING-type domain-containing protein</fullName>
    </recommendedName>
</protein>
<dbReference type="PROSITE" id="PS50089">
    <property type="entry name" value="ZF_RING_2"/>
    <property type="match status" value="1"/>
</dbReference>
<dbReference type="GO" id="GO:0008270">
    <property type="term" value="F:zinc ion binding"/>
    <property type="evidence" value="ECO:0007669"/>
    <property type="project" value="UniProtKB-KW"/>
</dbReference>
<keyword evidence="2" id="KW-0472">Membrane</keyword>
<dbReference type="GO" id="GO:0016567">
    <property type="term" value="P:protein ubiquitination"/>
    <property type="evidence" value="ECO:0007669"/>
    <property type="project" value="InterPro"/>
</dbReference>
<evidence type="ECO:0000256" key="1">
    <source>
        <dbReference type="PROSITE-ProRule" id="PRU00175"/>
    </source>
</evidence>
<feature type="transmembrane region" description="Helical" evidence="2">
    <location>
        <begin position="142"/>
        <end position="167"/>
    </location>
</feature>
<dbReference type="InterPro" id="IPR001841">
    <property type="entry name" value="Znf_RING"/>
</dbReference>
<dbReference type="Gene3D" id="3.30.40.10">
    <property type="entry name" value="Zinc/RING finger domain, C3HC4 (zinc finger)"/>
    <property type="match status" value="1"/>
</dbReference>
<dbReference type="PANTHER" id="PTHR46592:SF14">
    <property type="entry name" value="RING-TYPE DOMAIN-CONTAINING PROTEIN"/>
    <property type="match status" value="1"/>
</dbReference>
<dbReference type="InterPro" id="IPR044289">
    <property type="entry name" value="ATL67-70"/>
</dbReference>
<reference evidence="5" key="1">
    <citation type="journal article" date="2019" name="Gigascience">
        <title>De novo genome assembly of the endangered Acer yangbiense, a plant species with extremely small populations endemic to Yunnan Province, China.</title>
        <authorList>
            <person name="Yang J."/>
            <person name="Wariss H.M."/>
            <person name="Tao L."/>
            <person name="Zhang R."/>
            <person name="Yun Q."/>
            <person name="Hollingsworth P."/>
            <person name="Dao Z."/>
            <person name="Luo G."/>
            <person name="Guo H."/>
            <person name="Ma Y."/>
            <person name="Sun W."/>
        </authorList>
    </citation>
    <scope>NUCLEOTIDE SEQUENCE [LARGE SCALE GENOMIC DNA]</scope>
    <source>
        <strain evidence="5">cv. br00</strain>
    </source>
</reference>
<keyword evidence="1" id="KW-0863">Zinc-finger</keyword>
<evidence type="ECO:0000259" key="3">
    <source>
        <dbReference type="PROSITE" id="PS50089"/>
    </source>
</evidence>
<feature type="domain" description="RING-type" evidence="3">
    <location>
        <begin position="237"/>
        <end position="279"/>
    </location>
</feature>
<dbReference type="PANTHER" id="PTHR46592">
    <property type="entry name" value="RING-H2 FINGER PROTEIN ATL67"/>
    <property type="match status" value="1"/>
</dbReference>
<keyword evidence="2" id="KW-1133">Transmembrane helix</keyword>
<name>A0A5N5NF02_9ROSI</name>
<proteinExistence type="predicted"/>
<keyword evidence="5" id="KW-1185">Reference proteome</keyword>
<dbReference type="Proteomes" id="UP000326939">
    <property type="component" value="Chromosome 3"/>
</dbReference>
<dbReference type="InterPro" id="IPR013083">
    <property type="entry name" value="Znf_RING/FYVE/PHD"/>
</dbReference>
<keyword evidence="1" id="KW-0862">Zinc</keyword>
<gene>
    <name evidence="4" type="ORF">DKX38_005070</name>
</gene>
<comment type="caution">
    <text evidence="4">The sequence shown here is derived from an EMBL/GenBank/DDBJ whole genome shotgun (WGS) entry which is preliminary data.</text>
</comment>
<dbReference type="CDD" id="cd16461">
    <property type="entry name" value="RING-H2_EL5-like"/>
    <property type="match status" value="1"/>
</dbReference>
<accession>A0A5N5NF02</accession>
<dbReference type="SUPFAM" id="SSF57850">
    <property type="entry name" value="RING/U-box"/>
    <property type="match status" value="1"/>
</dbReference>
<keyword evidence="1" id="KW-0479">Metal-binding</keyword>
<dbReference type="AlphaFoldDB" id="A0A5N5NF02"/>
<evidence type="ECO:0000313" key="5">
    <source>
        <dbReference type="Proteomes" id="UP000326939"/>
    </source>
</evidence>
<dbReference type="Pfam" id="PF13639">
    <property type="entry name" value="zf-RING_2"/>
    <property type="match status" value="1"/>
</dbReference>